<evidence type="ECO:0000256" key="1">
    <source>
        <dbReference type="SAM" id="MobiDB-lite"/>
    </source>
</evidence>
<comment type="caution">
    <text evidence="2">The sequence shown here is derived from an EMBL/GenBank/DDBJ whole genome shotgun (WGS) entry which is preliminary data.</text>
</comment>
<dbReference type="OrthoDB" id="5231339at2759"/>
<feature type="region of interest" description="Disordered" evidence="1">
    <location>
        <begin position="64"/>
        <end position="170"/>
    </location>
</feature>
<dbReference type="AlphaFoldDB" id="A0A9P4Y3Q6"/>
<organism evidence="2 3">
    <name type="scientific">Cryphonectria parasitica (strain ATCC 38755 / EP155)</name>
    <dbReference type="NCBI Taxonomy" id="660469"/>
    <lineage>
        <taxon>Eukaryota</taxon>
        <taxon>Fungi</taxon>
        <taxon>Dikarya</taxon>
        <taxon>Ascomycota</taxon>
        <taxon>Pezizomycotina</taxon>
        <taxon>Sordariomycetes</taxon>
        <taxon>Sordariomycetidae</taxon>
        <taxon>Diaporthales</taxon>
        <taxon>Cryphonectriaceae</taxon>
        <taxon>Cryphonectria-Endothia species complex</taxon>
        <taxon>Cryphonectria</taxon>
    </lineage>
</organism>
<protein>
    <submittedName>
        <fullName evidence="2">Uncharacterized protein</fullName>
    </submittedName>
</protein>
<gene>
    <name evidence="2" type="ORF">M406DRAFT_351250</name>
</gene>
<dbReference type="EMBL" id="MU032347">
    <property type="protein sequence ID" value="KAF3765959.1"/>
    <property type="molecule type" value="Genomic_DNA"/>
</dbReference>
<accession>A0A9P4Y3Q6</accession>
<dbReference type="RefSeq" id="XP_040776920.1">
    <property type="nucleotide sequence ID" value="XM_040922608.1"/>
</dbReference>
<keyword evidence="3" id="KW-1185">Reference proteome</keyword>
<dbReference type="Proteomes" id="UP000803844">
    <property type="component" value="Unassembled WGS sequence"/>
</dbReference>
<reference evidence="2" key="1">
    <citation type="journal article" date="2020" name="Phytopathology">
        <title>Genome sequence of the chestnut blight fungus Cryphonectria parasitica EP155: A fundamental resource for an archetypical invasive plant pathogen.</title>
        <authorList>
            <person name="Crouch J.A."/>
            <person name="Dawe A."/>
            <person name="Aerts A."/>
            <person name="Barry K."/>
            <person name="Churchill A.C.L."/>
            <person name="Grimwood J."/>
            <person name="Hillman B."/>
            <person name="Milgroom M.G."/>
            <person name="Pangilinan J."/>
            <person name="Smith M."/>
            <person name="Salamov A."/>
            <person name="Schmutz J."/>
            <person name="Yadav J."/>
            <person name="Grigoriev I.V."/>
            <person name="Nuss D."/>
        </authorList>
    </citation>
    <scope>NUCLEOTIDE SEQUENCE</scope>
    <source>
        <strain evidence="2">EP155</strain>
    </source>
</reference>
<feature type="compositionally biased region" description="Acidic residues" evidence="1">
    <location>
        <begin position="143"/>
        <end position="156"/>
    </location>
</feature>
<sequence>MSAPAKWTDAAIKDLTFAILMSTNSGGINVNANWDKVTETMNAWGYNFTKSAMSQHWTKRVLKEFRERHPDTGSAQNTPKKPPRTPGKQRPPKTPGSSARGKKRAAEDDKDDSPEGGYIKDPIARNKTPRSSVKKAKYANASDAEEDEEEQAELDDVQAKVEALDDDFGV</sequence>
<dbReference type="GeneID" id="63839737"/>
<evidence type="ECO:0000313" key="2">
    <source>
        <dbReference type="EMBL" id="KAF3765959.1"/>
    </source>
</evidence>
<name>A0A9P4Y3Q6_CRYP1</name>
<evidence type="ECO:0000313" key="3">
    <source>
        <dbReference type="Proteomes" id="UP000803844"/>
    </source>
</evidence>
<proteinExistence type="predicted"/>